<dbReference type="RefSeq" id="WP_274152997.1">
    <property type="nucleotide sequence ID" value="NZ_CP117812.1"/>
</dbReference>
<name>A0ABY7VVC6_9BACT</name>
<gene>
    <name evidence="6" type="ORF">PQO03_20385</name>
</gene>
<evidence type="ECO:0000259" key="5">
    <source>
        <dbReference type="PROSITE" id="PS50011"/>
    </source>
</evidence>
<dbReference type="PROSITE" id="PS50011">
    <property type="entry name" value="PROTEIN_KINASE_DOM"/>
    <property type="match status" value="1"/>
</dbReference>
<keyword evidence="4" id="KW-0067">ATP-binding</keyword>
<dbReference type="InterPro" id="IPR032675">
    <property type="entry name" value="LRR_dom_sf"/>
</dbReference>
<protein>
    <submittedName>
        <fullName evidence="6">Protein kinase</fullName>
    </submittedName>
</protein>
<sequence>MNPQVENTDEDLLHSLFAESCEDEVQEALEDNPFFLNLQENQKRYSSHELIASGGMKNIYKVFDKKTGRHIALARLKDEIPVEAYEAFLLEARLTSLLEHPNIITVHDIGINHDGKPYFTMELKIGDSLKTIISSIQNQQGNYKEKFTLHELLTIFSKICDAVSYAHSRSVIHLDLKPGNIQIGSFGEVLVCDWGLGKVIGHSTFDNYEDLALNPDFLNDITLTGQIKGTLGFMAPEQAEKNGAKTPLCDIYALGAILYSLLSHHPPIEGSKDEMLKLTKLAEIEPLRHNSFGDNIPQSLAAVATKALSLDPKQRYQSAFEIRQEIDLFLKGFSTKAEQASLGKEFHLFIKRHAISCSLALAFLITALIGTSIFIRNLNTSVKNELHAREIAERESQKSRESQMIAERESQRSLEALAMAERARNRSKEAMLLFETQQQKAEKALSLYEKEKDSRNDYVRDLSKKFMVHIYKLTDVDVFTSPVQSLELALKTISQMEHDQKDAIPVIFLQQKGYIQFIMQNFADAAQCESSFPQVKAMAALCLDLPRENNLLRPQAFSEFFQLCSRVRYGHFAPHMASKMLAYDGSKRKNIKHHSQFVHELIKFRNHNWKNGLFEFDPKSKHLKISGKKLITIGAVYSDHRTGYKNVYFSYFSYLGLQSLDLSHSDFFKLDEIQNLKITKLDISHTLVTNLRPLAELARLQELVINYEQFPNKTLQNIPSHIKITFVK</sequence>
<dbReference type="InterPro" id="IPR011009">
    <property type="entry name" value="Kinase-like_dom_sf"/>
</dbReference>
<accession>A0ABY7VVC6</accession>
<evidence type="ECO:0000256" key="1">
    <source>
        <dbReference type="ARBA" id="ARBA00022679"/>
    </source>
</evidence>
<dbReference type="PANTHER" id="PTHR43289:SF6">
    <property type="entry name" value="SERINE_THREONINE-PROTEIN KINASE NEKL-3"/>
    <property type="match status" value="1"/>
</dbReference>
<dbReference type="EMBL" id="CP117812">
    <property type="protein sequence ID" value="WDE98178.1"/>
    <property type="molecule type" value="Genomic_DNA"/>
</dbReference>
<dbReference type="SUPFAM" id="SSF52058">
    <property type="entry name" value="L domain-like"/>
    <property type="match status" value="1"/>
</dbReference>
<evidence type="ECO:0000313" key="6">
    <source>
        <dbReference type="EMBL" id="WDE98178.1"/>
    </source>
</evidence>
<evidence type="ECO:0000256" key="4">
    <source>
        <dbReference type="ARBA" id="ARBA00022840"/>
    </source>
</evidence>
<reference evidence="6 7" key="1">
    <citation type="submission" date="2023-02" db="EMBL/GenBank/DDBJ databases">
        <title>Genome sequence of Lentisphaera profundi SAORIC-696.</title>
        <authorList>
            <person name="Kim e."/>
            <person name="Cho J.-C."/>
            <person name="Choi A."/>
            <person name="Kang I."/>
        </authorList>
    </citation>
    <scope>NUCLEOTIDE SEQUENCE [LARGE SCALE GENOMIC DNA]</scope>
    <source>
        <strain evidence="6 7">SAORIC-696</strain>
    </source>
</reference>
<dbReference type="Pfam" id="PF00069">
    <property type="entry name" value="Pkinase"/>
    <property type="match status" value="1"/>
</dbReference>
<keyword evidence="3 6" id="KW-0418">Kinase</keyword>
<dbReference type="Gene3D" id="3.80.10.10">
    <property type="entry name" value="Ribonuclease Inhibitor"/>
    <property type="match status" value="1"/>
</dbReference>
<dbReference type="PANTHER" id="PTHR43289">
    <property type="entry name" value="MITOGEN-ACTIVATED PROTEIN KINASE KINASE KINASE 20-RELATED"/>
    <property type="match status" value="1"/>
</dbReference>
<feature type="domain" description="Protein kinase" evidence="5">
    <location>
        <begin position="45"/>
        <end position="330"/>
    </location>
</feature>
<keyword evidence="2" id="KW-0547">Nucleotide-binding</keyword>
<evidence type="ECO:0000256" key="3">
    <source>
        <dbReference type="ARBA" id="ARBA00022777"/>
    </source>
</evidence>
<keyword evidence="7" id="KW-1185">Reference proteome</keyword>
<dbReference type="InterPro" id="IPR000719">
    <property type="entry name" value="Prot_kinase_dom"/>
</dbReference>
<organism evidence="6 7">
    <name type="scientific">Lentisphaera profundi</name>
    <dbReference type="NCBI Taxonomy" id="1658616"/>
    <lineage>
        <taxon>Bacteria</taxon>
        <taxon>Pseudomonadati</taxon>
        <taxon>Lentisphaerota</taxon>
        <taxon>Lentisphaeria</taxon>
        <taxon>Lentisphaerales</taxon>
        <taxon>Lentisphaeraceae</taxon>
        <taxon>Lentisphaera</taxon>
    </lineage>
</organism>
<proteinExistence type="predicted"/>
<evidence type="ECO:0000313" key="7">
    <source>
        <dbReference type="Proteomes" id="UP001214250"/>
    </source>
</evidence>
<evidence type="ECO:0000256" key="2">
    <source>
        <dbReference type="ARBA" id="ARBA00022741"/>
    </source>
</evidence>
<dbReference type="CDD" id="cd14014">
    <property type="entry name" value="STKc_PknB_like"/>
    <property type="match status" value="1"/>
</dbReference>
<dbReference type="SMART" id="SM00220">
    <property type="entry name" value="S_TKc"/>
    <property type="match status" value="1"/>
</dbReference>
<keyword evidence="1" id="KW-0808">Transferase</keyword>
<dbReference type="Proteomes" id="UP001214250">
    <property type="component" value="Chromosome 2"/>
</dbReference>
<dbReference type="Gene3D" id="3.30.200.20">
    <property type="entry name" value="Phosphorylase Kinase, domain 1"/>
    <property type="match status" value="1"/>
</dbReference>
<dbReference type="Gene3D" id="1.10.510.10">
    <property type="entry name" value="Transferase(Phosphotransferase) domain 1"/>
    <property type="match status" value="1"/>
</dbReference>
<dbReference type="SUPFAM" id="SSF56112">
    <property type="entry name" value="Protein kinase-like (PK-like)"/>
    <property type="match status" value="1"/>
</dbReference>
<dbReference type="GO" id="GO:0016301">
    <property type="term" value="F:kinase activity"/>
    <property type="evidence" value="ECO:0007669"/>
    <property type="project" value="UniProtKB-KW"/>
</dbReference>